<evidence type="ECO:0000256" key="1">
    <source>
        <dbReference type="SAM" id="MobiDB-lite"/>
    </source>
</evidence>
<reference evidence="2" key="1">
    <citation type="submission" date="2023-06" db="EMBL/GenBank/DDBJ databases">
        <title>Survivors Of The Sea: Transcriptome response of Skeletonema marinoi to long-term dormancy.</title>
        <authorList>
            <person name="Pinder M.I.M."/>
            <person name="Kourtchenko O."/>
            <person name="Robertson E.K."/>
            <person name="Larsson T."/>
            <person name="Maumus F."/>
            <person name="Osuna-Cruz C.M."/>
            <person name="Vancaester E."/>
            <person name="Stenow R."/>
            <person name="Vandepoele K."/>
            <person name="Ploug H."/>
            <person name="Bruchert V."/>
            <person name="Godhe A."/>
            <person name="Topel M."/>
        </authorList>
    </citation>
    <scope>NUCLEOTIDE SEQUENCE</scope>
    <source>
        <strain evidence="2">R05AC</strain>
    </source>
</reference>
<proteinExistence type="predicted"/>
<protein>
    <recommendedName>
        <fullName evidence="4">START domain-containing protein</fullName>
    </recommendedName>
</protein>
<dbReference type="PANTHER" id="PTHR34060:SF1">
    <property type="entry name" value="POLYKETIDE CYCLASE _ DEHYDRASE AND LIPID TRANSPORT PROTEIN"/>
    <property type="match status" value="1"/>
</dbReference>
<feature type="compositionally biased region" description="Low complexity" evidence="1">
    <location>
        <begin position="121"/>
        <end position="136"/>
    </location>
</feature>
<dbReference type="EMBL" id="JATAAI010000055">
    <property type="protein sequence ID" value="KAK1733015.1"/>
    <property type="molecule type" value="Genomic_DNA"/>
</dbReference>
<evidence type="ECO:0000313" key="2">
    <source>
        <dbReference type="EMBL" id="KAK1733015.1"/>
    </source>
</evidence>
<feature type="region of interest" description="Disordered" evidence="1">
    <location>
        <begin position="121"/>
        <end position="147"/>
    </location>
</feature>
<name>A0AAD8XTA7_9STRA</name>
<dbReference type="Proteomes" id="UP001224775">
    <property type="component" value="Unassembled WGS sequence"/>
</dbReference>
<gene>
    <name evidence="2" type="ORF">QTG54_016346</name>
</gene>
<dbReference type="AlphaFoldDB" id="A0AAD8XTA7"/>
<organism evidence="2 3">
    <name type="scientific">Skeletonema marinoi</name>
    <dbReference type="NCBI Taxonomy" id="267567"/>
    <lineage>
        <taxon>Eukaryota</taxon>
        <taxon>Sar</taxon>
        <taxon>Stramenopiles</taxon>
        <taxon>Ochrophyta</taxon>
        <taxon>Bacillariophyta</taxon>
        <taxon>Coscinodiscophyceae</taxon>
        <taxon>Thalassiosirophycidae</taxon>
        <taxon>Thalassiosirales</taxon>
        <taxon>Skeletonemataceae</taxon>
        <taxon>Skeletonema</taxon>
        <taxon>Skeletonema marinoi-dohrnii complex</taxon>
    </lineage>
</organism>
<dbReference type="PANTHER" id="PTHR34060">
    <property type="entry name" value="POLYKETIDE CYCLASE / DEHYDRASE AND LIPID TRANSPORT PROTEIN"/>
    <property type="match status" value="1"/>
</dbReference>
<evidence type="ECO:0000313" key="3">
    <source>
        <dbReference type="Proteomes" id="UP001224775"/>
    </source>
</evidence>
<sequence>MSSFTSSSTAAVDEGTSKQCVIDFKCVDSQFFSEFDGSWIVEEYKDDDGVSPPSDGAPITMVRYVVDVRPKGPVPVAALEWRIKEDVPVNILAVSKAATAAMARQQTEQQQQQSVVANVVPQVPLSTQTPSTPLSSPRRRRSPRQATLQPLQRLTNQAANNFKRTAKSVLPSPLYSSAKQIFNNLPRPRRNDAPTMSLQTGSDTFKTETTLASSASKDMDVDWYDDETMAMYL</sequence>
<comment type="caution">
    <text evidence="2">The sequence shown here is derived from an EMBL/GenBank/DDBJ whole genome shotgun (WGS) entry which is preliminary data.</text>
</comment>
<accession>A0AAD8XTA7</accession>
<keyword evidence="3" id="KW-1185">Reference proteome</keyword>
<evidence type="ECO:0008006" key="4">
    <source>
        <dbReference type="Google" id="ProtNLM"/>
    </source>
</evidence>